<dbReference type="Proteomes" id="UP001556367">
    <property type="component" value="Unassembled WGS sequence"/>
</dbReference>
<feature type="region of interest" description="Disordered" evidence="6">
    <location>
        <begin position="244"/>
        <end position="267"/>
    </location>
</feature>
<evidence type="ECO:0000256" key="5">
    <source>
        <dbReference type="ARBA" id="ARBA00023242"/>
    </source>
</evidence>
<dbReference type="EMBL" id="JASNQZ010000012">
    <property type="protein sequence ID" value="KAL0949531.1"/>
    <property type="molecule type" value="Genomic_DNA"/>
</dbReference>
<evidence type="ECO:0000313" key="9">
    <source>
        <dbReference type="EMBL" id="KAL0949531.1"/>
    </source>
</evidence>
<comment type="caution">
    <text evidence="9">The sequence shown here is derived from an EMBL/GenBank/DDBJ whole genome shotgun (WGS) entry which is preliminary data.</text>
</comment>
<dbReference type="InterPro" id="IPR027417">
    <property type="entry name" value="P-loop_NTPase"/>
</dbReference>
<name>A0ABR3J1L7_9AGAR</name>
<comment type="similarity">
    <text evidence="2">Belongs to the ORC4 family.</text>
</comment>
<dbReference type="PANTHER" id="PTHR12087:SF0">
    <property type="entry name" value="ORIGIN RECOGNITION COMPLEX SUBUNIT 4"/>
    <property type="match status" value="1"/>
</dbReference>
<accession>A0ABR3J1L7</accession>
<feature type="compositionally biased region" description="Polar residues" evidence="6">
    <location>
        <begin position="23"/>
        <end position="35"/>
    </location>
</feature>
<organism evidence="9 10">
    <name type="scientific">Hohenbuehelia grisea</name>
    <dbReference type="NCBI Taxonomy" id="104357"/>
    <lineage>
        <taxon>Eukaryota</taxon>
        <taxon>Fungi</taxon>
        <taxon>Dikarya</taxon>
        <taxon>Basidiomycota</taxon>
        <taxon>Agaricomycotina</taxon>
        <taxon>Agaricomycetes</taxon>
        <taxon>Agaricomycetidae</taxon>
        <taxon>Agaricales</taxon>
        <taxon>Pleurotineae</taxon>
        <taxon>Pleurotaceae</taxon>
        <taxon>Hohenbuehelia</taxon>
    </lineage>
</organism>
<evidence type="ECO:0000256" key="6">
    <source>
        <dbReference type="SAM" id="MobiDB-lite"/>
    </source>
</evidence>
<evidence type="ECO:0000259" key="7">
    <source>
        <dbReference type="Pfam" id="PF13191"/>
    </source>
</evidence>
<keyword evidence="3" id="KW-0235">DNA replication</keyword>
<feature type="compositionally biased region" description="Basic and acidic residues" evidence="6">
    <location>
        <begin position="82"/>
        <end position="91"/>
    </location>
</feature>
<feature type="compositionally biased region" description="Low complexity" evidence="6">
    <location>
        <begin position="200"/>
        <end position="209"/>
    </location>
</feature>
<feature type="region of interest" description="Disordered" evidence="6">
    <location>
        <begin position="196"/>
        <end position="215"/>
    </location>
</feature>
<feature type="compositionally biased region" description="Acidic residues" evidence="6">
    <location>
        <begin position="256"/>
        <end position="265"/>
    </location>
</feature>
<evidence type="ECO:0000259" key="8">
    <source>
        <dbReference type="Pfam" id="PF14629"/>
    </source>
</evidence>
<dbReference type="Gene3D" id="3.40.50.300">
    <property type="entry name" value="P-loop containing nucleotide triphosphate hydrolases"/>
    <property type="match status" value="1"/>
</dbReference>
<protein>
    <recommendedName>
        <fullName evidence="11">Origin recognition complex subunit 4</fullName>
    </recommendedName>
</protein>
<dbReference type="InterPro" id="IPR016527">
    <property type="entry name" value="ORC4"/>
</dbReference>
<evidence type="ECO:0000256" key="2">
    <source>
        <dbReference type="ARBA" id="ARBA00005334"/>
    </source>
</evidence>
<dbReference type="InterPro" id="IPR041664">
    <property type="entry name" value="AAA_16"/>
</dbReference>
<evidence type="ECO:0000256" key="1">
    <source>
        <dbReference type="ARBA" id="ARBA00004123"/>
    </source>
</evidence>
<keyword evidence="10" id="KW-1185">Reference proteome</keyword>
<dbReference type="Pfam" id="PF14629">
    <property type="entry name" value="ORC4_C"/>
    <property type="match status" value="1"/>
</dbReference>
<dbReference type="Pfam" id="PF13191">
    <property type="entry name" value="AAA_16"/>
    <property type="match status" value="1"/>
</dbReference>
<evidence type="ECO:0000256" key="4">
    <source>
        <dbReference type="ARBA" id="ARBA00023125"/>
    </source>
</evidence>
<reference evidence="10" key="1">
    <citation type="submission" date="2024-06" db="EMBL/GenBank/DDBJ databases">
        <title>Multi-omics analyses provide insights into the biosynthesis of the anticancer antibiotic pleurotin in Hohenbuehelia grisea.</title>
        <authorList>
            <person name="Weaver J.A."/>
            <person name="Alberti F."/>
        </authorList>
    </citation>
    <scope>NUCLEOTIDE SEQUENCE [LARGE SCALE GENOMIC DNA]</scope>
    <source>
        <strain evidence="10">T-177</strain>
    </source>
</reference>
<gene>
    <name evidence="9" type="ORF">HGRIS_009581</name>
</gene>
<keyword evidence="5" id="KW-0539">Nucleus</keyword>
<comment type="subcellular location">
    <subcellularLocation>
        <location evidence="1">Nucleus</location>
    </subcellularLocation>
</comment>
<feature type="domain" description="Orc1-like AAA ATPase" evidence="7">
    <location>
        <begin position="270"/>
        <end position="427"/>
    </location>
</feature>
<dbReference type="PANTHER" id="PTHR12087">
    <property type="entry name" value="ORIGIN RECOGNITION COMPLEX SUBUNIT 4"/>
    <property type="match status" value="1"/>
</dbReference>
<keyword evidence="4" id="KW-0238">DNA-binding</keyword>
<evidence type="ECO:0008006" key="11">
    <source>
        <dbReference type="Google" id="ProtNLM"/>
    </source>
</evidence>
<feature type="region of interest" description="Disordered" evidence="6">
    <location>
        <begin position="1"/>
        <end position="185"/>
    </location>
</feature>
<proteinExistence type="inferred from homology"/>
<evidence type="ECO:0000256" key="3">
    <source>
        <dbReference type="ARBA" id="ARBA00022705"/>
    </source>
</evidence>
<feature type="domain" description="Origin recognition complex subunit 4 C-terminal" evidence="8">
    <location>
        <begin position="479"/>
        <end position="684"/>
    </location>
</feature>
<dbReference type="InterPro" id="IPR032705">
    <property type="entry name" value="ORC4_C"/>
</dbReference>
<evidence type="ECO:0000313" key="10">
    <source>
        <dbReference type="Proteomes" id="UP001556367"/>
    </source>
</evidence>
<sequence>MPPKRKASTTVSEEPTPKRQTRRSGLTAETSTPATKTRRRPVDNSPVATPTKRRGRQRDDSPSLGSLKENDNLGSKRRKRTKDTTTHDELFGHYSSADTDDELLLSPTKPKRGRPIKALPTGTPTRNGIHKAVFDAVEIGTPSKRATRSTPAVRRERSASPISLPPVTPRKRKVKPSETAEEPQLKVWALSPSVIPPSPLQTSQSPLKSTAPVELPKNLPKSLPHHLIPCLNAQKRAILKSLQRPPDFQSSQNDAGDSDEEEESANEVALRQLRDLLAGTVTRGEGNSCLLLGPRNSGKTRLVEHCISELPGNPIIIRLSGWTEHNDRLAMREIAHQLSRQTGKTFLADADEDTNDAKVVDDEENPFIDHDTDAVPLALPPPSHLPALISTIPALPRATIIVLDAFDLFALHARQSLLYCLLDTVQSCRAGAGRQALAVIGVTTRIDTINMLEKRVKSRFSGRMIRAAAPCRVKTWLGLARQMLSVPAELPLSEDVEGDAVASEWQGLWTVAVNRFLEDESVGRSFVDAFSVTRDVKMLCRILTGMVLNLNSTSPFPLAAQLTAATTAQRIRVPFPLIHTLPYPALCLLIAAMHAYTAGHEVFTFEMLHESFGDQVRASAAAPVQFNGSNIGMVRCSREVLMNAFEELTRLRILVSAVAPSSSVAREFHKYRCVMDYEDVKKAILKTGHMHLKKWMNKAQ</sequence>
<dbReference type="SUPFAM" id="SSF52540">
    <property type="entry name" value="P-loop containing nucleoside triphosphate hydrolases"/>
    <property type="match status" value="1"/>
</dbReference>